<organism evidence="3 4">
    <name type="scientific">Hydrogenophaga laconesensis</name>
    <dbReference type="NCBI Taxonomy" id="1805971"/>
    <lineage>
        <taxon>Bacteria</taxon>
        <taxon>Pseudomonadati</taxon>
        <taxon>Pseudomonadota</taxon>
        <taxon>Betaproteobacteria</taxon>
        <taxon>Burkholderiales</taxon>
        <taxon>Comamonadaceae</taxon>
        <taxon>Hydrogenophaga</taxon>
    </lineage>
</organism>
<keyword evidence="2" id="KW-0732">Signal</keyword>
<proteinExistence type="predicted"/>
<accession>A0ABU1V7R2</accession>
<feature type="chain" id="PRO_5045882035" evidence="2">
    <location>
        <begin position="22"/>
        <end position="117"/>
    </location>
</feature>
<comment type="caution">
    <text evidence="3">The sequence shown here is derived from an EMBL/GenBank/DDBJ whole genome shotgun (WGS) entry which is preliminary data.</text>
</comment>
<evidence type="ECO:0000256" key="2">
    <source>
        <dbReference type="SAM" id="SignalP"/>
    </source>
</evidence>
<reference evidence="3 4" key="1">
    <citation type="submission" date="2023-07" db="EMBL/GenBank/DDBJ databases">
        <title>Sorghum-associated microbial communities from plants grown in Nebraska, USA.</title>
        <authorList>
            <person name="Schachtman D."/>
        </authorList>
    </citation>
    <scope>NUCLEOTIDE SEQUENCE [LARGE SCALE GENOMIC DNA]</scope>
    <source>
        <strain evidence="3 4">BE240</strain>
    </source>
</reference>
<evidence type="ECO:0000256" key="1">
    <source>
        <dbReference type="SAM" id="MobiDB-lite"/>
    </source>
</evidence>
<evidence type="ECO:0000313" key="3">
    <source>
        <dbReference type="EMBL" id="MDR7093494.1"/>
    </source>
</evidence>
<name>A0ABU1V7R2_9BURK</name>
<feature type="region of interest" description="Disordered" evidence="1">
    <location>
        <begin position="35"/>
        <end position="69"/>
    </location>
</feature>
<sequence length="117" mass="12421">MRRWLVAVFALHFLLSVGAFAFGQLPADAPSQVQEHLMAEAATPGQPASDGTLKASHPQDHGLTDTQPDLPECLDVLIAASSRGEPLRTPSPPLVQDLTPPVLDGPQRPPRGTFVLA</sequence>
<dbReference type="Proteomes" id="UP001265550">
    <property type="component" value="Unassembled WGS sequence"/>
</dbReference>
<feature type="signal peptide" evidence="2">
    <location>
        <begin position="1"/>
        <end position="21"/>
    </location>
</feature>
<protein>
    <submittedName>
        <fullName evidence="3">Uncharacterized protein</fullName>
    </submittedName>
</protein>
<dbReference type="RefSeq" id="WP_204732647.1">
    <property type="nucleotide sequence ID" value="NZ_JAVDWE010000002.1"/>
</dbReference>
<evidence type="ECO:0000313" key="4">
    <source>
        <dbReference type="Proteomes" id="UP001265550"/>
    </source>
</evidence>
<gene>
    <name evidence="3" type="ORF">J2X09_001226</name>
</gene>
<keyword evidence="4" id="KW-1185">Reference proteome</keyword>
<feature type="region of interest" description="Disordered" evidence="1">
    <location>
        <begin position="81"/>
        <end position="117"/>
    </location>
</feature>
<dbReference type="EMBL" id="JAVDWE010000002">
    <property type="protein sequence ID" value="MDR7093494.1"/>
    <property type="molecule type" value="Genomic_DNA"/>
</dbReference>